<protein>
    <submittedName>
        <fullName evidence="10">Redoxin family protein</fullName>
    </submittedName>
</protein>
<feature type="transmembrane region" description="Helical" evidence="8">
    <location>
        <begin position="166"/>
        <end position="185"/>
    </location>
</feature>
<keyword evidence="6 8" id="KW-1133">Transmembrane helix</keyword>
<dbReference type="Pfam" id="PF08534">
    <property type="entry name" value="Redoxin"/>
    <property type="match status" value="1"/>
</dbReference>
<reference evidence="10" key="1">
    <citation type="journal article" date="2021" name="PeerJ">
        <title>Extensive microbial diversity within the chicken gut microbiome revealed by metagenomics and culture.</title>
        <authorList>
            <person name="Gilroy R."/>
            <person name="Ravi A."/>
            <person name="Getino M."/>
            <person name="Pursley I."/>
            <person name="Horton D.L."/>
            <person name="Alikhan N.F."/>
            <person name="Baker D."/>
            <person name="Gharbi K."/>
            <person name="Hall N."/>
            <person name="Watson M."/>
            <person name="Adriaenssens E.M."/>
            <person name="Foster-Nyarko E."/>
            <person name="Jarju S."/>
            <person name="Secka A."/>
            <person name="Antonio M."/>
            <person name="Oren A."/>
            <person name="Chaudhuri R.R."/>
            <person name="La Ragione R."/>
            <person name="Hildebrand F."/>
            <person name="Pallen M.J."/>
        </authorList>
    </citation>
    <scope>NUCLEOTIDE SEQUENCE</scope>
    <source>
        <strain evidence="10">1277</strain>
    </source>
</reference>
<dbReference type="InterPro" id="IPR017937">
    <property type="entry name" value="Thioredoxin_CS"/>
</dbReference>
<dbReference type="PROSITE" id="PS00194">
    <property type="entry name" value="THIOREDOXIN_1"/>
    <property type="match status" value="1"/>
</dbReference>
<dbReference type="AlphaFoldDB" id="A0A921SYF4"/>
<dbReference type="Gene3D" id="3.40.30.10">
    <property type="entry name" value="Glutaredoxin"/>
    <property type="match status" value="1"/>
</dbReference>
<evidence type="ECO:0000256" key="5">
    <source>
        <dbReference type="ARBA" id="ARBA00022748"/>
    </source>
</evidence>
<dbReference type="PANTHER" id="PTHR31272:SF4">
    <property type="entry name" value="CYTOCHROME C-TYPE BIOGENESIS PROTEIN HI_1454-RELATED"/>
    <property type="match status" value="1"/>
</dbReference>
<dbReference type="CDD" id="cd02966">
    <property type="entry name" value="TlpA_like_family"/>
    <property type="match status" value="1"/>
</dbReference>
<dbReference type="PROSITE" id="PS51352">
    <property type="entry name" value="THIOREDOXIN_2"/>
    <property type="match status" value="1"/>
</dbReference>
<evidence type="ECO:0000313" key="10">
    <source>
        <dbReference type="EMBL" id="HJG95573.1"/>
    </source>
</evidence>
<keyword evidence="5" id="KW-0201">Cytochrome c-type biogenesis</keyword>
<evidence type="ECO:0000313" key="11">
    <source>
        <dbReference type="Proteomes" id="UP000776700"/>
    </source>
</evidence>
<name>A0A921SYF4_9FIRM</name>
<sequence length="387" mass="43841">MENINLIVVFIEGLLSFFSPCVLPIIPVYLSILSNSSSDVLDNTKFKNSTLFRNTLFFTLGISTTFFLLSMTVGLFSQFFIDSKEIIILIGGASIVVMGLFYIGCINIPFLQQEKRFKIKTNDMNILTSYILGLTFSFGWTPCIGPMLSSVLIMASSSEKLASGNILVLIYSLGFILPFIIVALFYKKIFEKFNNMKKYISTFKIIGGILLIISGLTMVVTGIKDIKSDSKENSNTQIEYSNESDKNKAVDFTLYDQYGVEHKLSDYKGKTVFLNIWATWCPPCREEMPYIEEIYNEYNKNNEEVVILGVATPNIGGEGNKDYITNFLNENKYTFPVVFDNNMELINAYGVQAFPSTFIIDKEGYIREYVPGGMNKETMKYLIENNK</sequence>
<organism evidence="10 11">
    <name type="scientific">Romboutsia timonensis</name>
    <dbReference type="NCBI Taxonomy" id="1776391"/>
    <lineage>
        <taxon>Bacteria</taxon>
        <taxon>Bacillati</taxon>
        <taxon>Bacillota</taxon>
        <taxon>Clostridia</taxon>
        <taxon>Peptostreptococcales</taxon>
        <taxon>Peptostreptococcaceae</taxon>
        <taxon>Romboutsia</taxon>
    </lineage>
</organism>
<keyword evidence="3" id="KW-1003">Cell membrane</keyword>
<comment type="subcellular location">
    <subcellularLocation>
        <location evidence="1">Cell membrane</location>
        <topology evidence="1">Multi-pass membrane protein</topology>
    </subcellularLocation>
</comment>
<dbReference type="EMBL" id="DYUB01000018">
    <property type="protein sequence ID" value="HJG95573.1"/>
    <property type="molecule type" value="Genomic_DNA"/>
</dbReference>
<dbReference type="InterPro" id="IPR036249">
    <property type="entry name" value="Thioredoxin-like_sf"/>
</dbReference>
<dbReference type="Proteomes" id="UP000776700">
    <property type="component" value="Unassembled WGS sequence"/>
</dbReference>
<dbReference type="InterPro" id="IPR013740">
    <property type="entry name" value="Redoxin"/>
</dbReference>
<dbReference type="SUPFAM" id="SSF52833">
    <property type="entry name" value="Thioredoxin-like"/>
    <property type="match status" value="1"/>
</dbReference>
<evidence type="ECO:0000259" key="9">
    <source>
        <dbReference type="PROSITE" id="PS51352"/>
    </source>
</evidence>
<feature type="transmembrane region" description="Helical" evidence="8">
    <location>
        <begin position="130"/>
        <end position="154"/>
    </location>
</feature>
<dbReference type="GO" id="GO:0005886">
    <property type="term" value="C:plasma membrane"/>
    <property type="evidence" value="ECO:0007669"/>
    <property type="project" value="UniProtKB-SubCell"/>
</dbReference>
<dbReference type="Pfam" id="PF02683">
    <property type="entry name" value="DsbD_TM"/>
    <property type="match status" value="1"/>
</dbReference>
<feature type="transmembrane region" description="Helical" evidence="8">
    <location>
        <begin position="51"/>
        <end position="80"/>
    </location>
</feature>
<evidence type="ECO:0000256" key="6">
    <source>
        <dbReference type="ARBA" id="ARBA00022989"/>
    </source>
</evidence>
<dbReference type="GO" id="GO:0017004">
    <property type="term" value="P:cytochrome complex assembly"/>
    <property type="evidence" value="ECO:0007669"/>
    <property type="project" value="UniProtKB-KW"/>
</dbReference>
<feature type="transmembrane region" description="Helical" evidence="8">
    <location>
        <begin position="86"/>
        <end position="110"/>
    </location>
</feature>
<feature type="transmembrane region" description="Helical" evidence="8">
    <location>
        <begin position="205"/>
        <end position="223"/>
    </location>
</feature>
<dbReference type="InterPro" id="IPR003834">
    <property type="entry name" value="Cyt_c_assmbl_TM_dom"/>
</dbReference>
<feature type="domain" description="Thioredoxin" evidence="9">
    <location>
        <begin position="243"/>
        <end position="387"/>
    </location>
</feature>
<feature type="transmembrane region" description="Helical" evidence="8">
    <location>
        <begin position="6"/>
        <end position="30"/>
    </location>
</feature>
<evidence type="ECO:0000256" key="3">
    <source>
        <dbReference type="ARBA" id="ARBA00022475"/>
    </source>
</evidence>
<dbReference type="InterPro" id="IPR013766">
    <property type="entry name" value="Thioredoxin_domain"/>
</dbReference>
<evidence type="ECO:0000256" key="8">
    <source>
        <dbReference type="SAM" id="Phobius"/>
    </source>
</evidence>
<keyword evidence="7 8" id="KW-0472">Membrane</keyword>
<comment type="similarity">
    <text evidence="2">Belongs to the DsbD family.</text>
</comment>
<evidence type="ECO:0000256" key="1">
    <source>
        <dbReference type="ARBA" id="ARBA00004651"/>
    </source>
</evidence>
<evidence type="ECO:0000256" key="2">
    <source>
        <dbReference type="ARBA" id="ARBA00006143"/>
    </source>
</evidence>
<proteinExistence type="inferred from homology"/>
<reference evidence="10" key="2">
    <citation type="submission" date="2021-09" db="EMBL/GenBank/DDBJ databases">
        <authorList>
            <person name="Gilroy R."/>
        </authorList>
    </citation>
    <scope>NUCLEOTIDE SEQUENCE</scope>
    <source>
        <strain evidence="10">1277</strain>
    </source>
</reference>
<dbReference type="PANTHER" id="PTHR31272">
    <property type="entry name" value="CYTOCHROME C-TYPE BIOGENESIS PROTEIN HI_1454-RELATED"/>
    <property type="match status" value="1"/>
</dbReference>
<dbReference type="InterPro" id="IPR051790">
    <property type="entry name" value="Cytochrome_c-biogenesis_DsbD"/>
</dbReference>
<evidence type="ECO:0000256" key="4">
    <source>
        <dbReference type="ARBA" id="ARBA00022692"/>
    </source>
</evidence>
<gene>
    <name evidence="10" type="ORF">K8V90_00540</name>
</gene>
<evidence type="ECO:0000256" key="7">
    <source>
        <dbReference type="ARBA" id="ARBA00023136"/>
    </source>
</evidence>
<dbReference type="GO" id="GO:0016491">
    <property type="term" value="F:oxidoreductase activity"/>
    <property type="evidence" value="ECO:0007669"/>
    <property type="project" value="InterPro"/>
</dbReference>
<accession>A0A921SYF4</accession>
<comment type="caution">
    <text evidence="10">The sequence shown here is derived from an EMBL/GenBank/DDBJ whole genome shotgun (WGS) entry which is preliminary data.</text>
</comment>
<keyword evidence="4 8" id="KW-0812">Transmembrane</keyword>